<keyword evidence="4" id="KW-1185">Reference proteome</keyword>
<evidence type="ECO:0000256" key="2">
    <source>
        <dbReference type="SAM" id="Phobius"/>
    </source>
</evidence>
<evidence type="ECO:0000256" key="1">
    <source>
        <dbReference type="SAM" id="Coils"/>
    </source>
</evidence>
<dbReference type="AlphaFoldDB" id="A0A246BJJ2"/>
<feature type="transmembrane region" description="Helical" evidence="2">
    <location>
        <begin position="6"/>
        <end position="27"/>
    </location>
</feature>
<accession>A0A246BJJ2</accession>
<sequence length="113" mass="13024">MDLELIGKLLGWATAATVALTGLWTYFGKSKDSAWTRLVSENDRVRRDLQEMKADLRSTNERLEKVESELEELRADRRTLLDFLRDVVSGQFPLDWIQTRAQELLTRMGRGAP</sequence>
<feature type="coiled-coil region" evidence="1">
    <location>
        <begin position="42"/>
        <end position="83"/>
    </location>
</feature>
<gene>
    <name evidence="3" type="ORF">CBQ26_11905</name>
</gene>
<comment type="caution">
    <text evidence="3">The sequence shown here is derived from an EMBL/GenBank/DDBJ whole genome shotgun (WGS) entry which is preliminary data.</text>
</comment>
<protein>
    <submittedName>
        <fullName evidence="3">Uncharacterized protein</fullName>
    </submittedName>
</protein>
<organism evidence="3 4">
    <name type="scientific">Deinococcus indicus</name>
    <dbReference type="NCBI Taxonomy" id="223556"/>
    <lineage>
        <taxon>Bacteria</taxon>
        <taxon>Thermotogati</taxon>
        <taxon>Deinococcota</taxon>
        <taxon>Deinococci</taxon>
        <taxon>Deinococcales</taxon>
        <taxon>Deinococcaceae</taxon>
        <taxon>Deinococcus</taxon>
    </lineage>
</organism>
<keyword evidence="2" id="KW-1133">Transmembrane helix</keyword>
<dbReference type="EMBL" id="NHMK01000016">
    <property type="protein sequence ID" value="OWL95458.1"/>
    <property type="molecule type" value="Genomic_DNA"/>
</dbReference>
<dbReference type="OrthoDB" id="71070at2"/>
<keyword evidence="1" id="KW-0175">Coiled coil</keyword>
<evidence type="ECO:0000313" key="3">
    <source>
        <dbReference type="EMBL" id="OWL95458.1"/>
    </source>
</evidence>
<dbReference type="RefSeq" id="WP_088248856.1">
    <property type="nucleotide sequence ID" value="NZ_NHMK01000016.1"/>
</dbReference>
<evidence type="ECO:0000313" key="4">
    <source>
        <dbReference type="Proteomes" id="UP000197208"/>
    </source>
</evidence>
<proteinExistence type="predicted"/>
<reference evidence="3 4" key="1">
    <citation type="submission" date="2017-05" db="EMBL/GenBank/DDBJ databases">
        <title>De novo genome assembly of Deniococcus indicus strain DR1.</title>
        <authorList>
            <person name="Chauhan D."/>
            <person name="Yennamalli R.M."/>
            <person name="Priyadarshini R."/>
        </authorList>
    </citation>
    <scope>NUCLEOTIDE SEQUENCE [LARGE SCALE GENOMIC DNA]</scope>
    <source>
        <strain evidence="3 4">DR1</strain>
    </source>
</reference>
<keyword evidence="2" id="KW-0472">Membrane</keyword>
<dbReference type="Proteomes" id="UP000197208">
    <property type="component" value="Unassembled WGS sequence"/>
</dbReference>
<keyword evidence="2" id="KW-0812">Transmembrane</keyword>
<name>A0A246BJJ2_9DEIO</name>